<dbReference type="EMBL" id="CP136511">
    <property type="protein sequence ID" value="WOD14609.1"/>
    <property type="molecule type" value="Genomic_DNA"/>
</dbReference>
<evidence type="ECO:0000313" key="4">
    <source>
        <dbReference type="Proteomes" id="UP001302652"/>
    </source>
</evidence>
<accession>A0ABZ0EDN6</accession>
<feature type="chain" id="PRO_5046645113" evidence="2">
    <location>
        <begin position="48"/>
        <end position="187"/>
    </location>
</feature>
<sequence length="187" mass="20345">MSLAFWITRPERSPGPRRDERPCQRRSQLLRSHGGLLALLLPVSAMADTALATNAGGSPAGAASQDQRSLEPLNLTINALLTYDDNGSRARDSVDKLSDESLAGAVNKVFLVPLGTSWQVLLNGFAGAEGFRTYTRLSRVFAGLLGELRYRYSNAFYSPTLATLARFQGDDYGSSSQAPRATHRRRA</sequence>
<evidence type="ECO:0000256" key="2">
    <source>
        <dbReference type="SAM" id="SignalP"/>
    </source>
</evidence>
<proteinExistence type="predicted"/>
<dbReference type="RefSeq" id="WP_317016547.1">
    <property type="nucleotide sequence ID" value="NZ_CP136511.1"/>
</dbReference>
<gene>
    <name evidence="3" type="ORF">RW095_04105</name>
</gene>
<feature type="compositionally biased region" description="Basic and acidic residues" evidence="1">
    <location>
        <begin position="9"/>
        <end position="23"/>
    </location>
</feature>
<evidence type="ECO:0000256" key="1">
    <source>
        <dbReference type="SAM" id="MobiDB-lite"/>
    </source>
</evidence>
<dbReference type="Proteomes" id="UP001302652">
    <property type="component" value="Chromosome 3"/>
</dbReference>
<organism evidence="3 4">
    <name type="scientific">Paraburkholderia kirstenboschensis</name>
    <dbReference type="NCBI Taxonomy" id="1245436"/>
    <lineage>
        <taxon>Bacteria</taxon>
        <taxon>Pseudomonadati</taxon>
        <taxon>Pseudomonadota</taxon>
        <taxon>Betaproteobacteria</taxon>
        <taxon>Burkholderiales</taxon>
        <taxon>Burkholderiaceae</taxon>
        <taxon>Paraburkholderia</taxon>
    </lineage>
</organism>
<feature type="region of interest" description="Disordered" evidence="1">
    <location>
        <begin position="1"/>
        <end position="23"/>
    </location>
</feature>
<protein>
    <submittedName>
        <fullName evidence="3">Uncharacterized protein</fullName>
    </submittedName>
</protein>
<keyword evidence="2" id="KW-0732">Signal</keyword>
<reference evidence="3 4" key="1">
    <citation type="submission" date="2023-10" db="EMBL/GenBank/DDBJ databases">
        <title>Surface-active antibiotics is a multifunctional adaptation for post-fire microbes.</title>
        <authorList>
            <person name="Liu M.D."/>
            <person name="Du Y."/>
            <person name="Koupaei S.K."/>
            <person name="Kim N.R."/>
            <person name="Zhang W."/>
            <person name="Traxler M.F."/>
        </authorList>
    </citation>
    <scope>NUCLEOTIDE SEQUENCE [LARGE SCALE GENOMIC DNA]</scope>
    <source>
        <strain evidence="3 4">F3</strain>
    </source>
</reference>
<evidence type="ECO:0000313" key="3">
    <source>
        <dbReference type="EMBL" id="WOD14609.1"/>
    </source>
</evidence>
<keyword evidence="4" id="KW-1185">Reference proteome</keyword>
<name>A0ABZ0EDN6_9BURK</name>
<feature type="signal peptide" evidence="2">
    <location>
        <begin position="1"/>
        <end position="47"/>
    </location>
</feature>